<protein>
    <submittedName>
        <fullName evidence="2">Uncharacterized protein</fullName>
    </submittedName>
</protein>
<evidence type="ECO:0000313" key="2">
    <source>
        <dbReference type="EMBL" id="BBX73741.1"/>
    </source>
</evidence>
<evidence type="ECO:0000256" key="1">
    <source>
        <dbReference type="SAM" id="MobiDB-lite"/>
    </source>
</evidence>
<keyword evidence="3" id="KW-1185">Reference proteome</keyword>
<gene>
    <name evidence="2" type="ORF">MSHI_16470</name>
</gene>
<sequence>MSLAPATMRAAASDPLRSGAIKPRAGDDAGRGKRPAEERCHRAPRRLSPSSLWLSCSSLALLRANYSFGTGRHINGWGRRAAGCRSGSRAAAGCAAPACRRC</sequence>
<feature type="compositionally biased region" description="Basic and acidic residues" evidence="1">
    <location>
        <begin position="24"/>
        <end position="41"/>
    </location>
</feature>
<proteinExistence type="predicted"/>
<accession>A0A7I7MN98</accession>
<evidence type="ECO:0000313" key="3">
    <source>
        <dbReference type="Proteomes" id="UP000467236"/>
    </source>
</evidence>
<reference evidence="2 3" key="1">
    <citation type="journal article" date="2019" name="Emerg. Microbes Infect.">
        <title>Comprehensive subspecies identification of 175 nontuberculous mycobacteria species based on 7547 genomic profiles.</title>
        <authorList>
            <person name="Matsumoto Y."/>
            <person name="Kinjo T."/>
            <person name="Motooka D."/>
            <person name="Nabeya D."/>
            <person name="Jung N."/>
            <person name="Uechi K."/>
            <person name="Horii T."/>
            <person name="Iida T."/>
            <person name="Fujita J."/>
            <person name="Nakamura S."/>
        </authorList>
    </citation>
    <scope>NUCLEOTIDE SEQUENCE [LARGE SCALE GENOMIC DNA]</scope>
    <source>
        <strain evidence="2 3">JCM 14233</strain>
    </source>
</reference>
<dbReference type="EMBL" id="AP022575">
    <property type="protein sequence ID" value="BBX73741.1"/>
    <property type="molecule type" value="Genomic_DNA"/>
</dbReference>
<dbReference type="AlphaFoldDB" id="A0A7I7MN98"/>
<feature type="region of interest" description="Disordered" evidence="1">
    <location>
        <begin position="1"/>
        <end position="43"/>
    </location>
</feature>
<name>A0A7I7MN98_9MYCO</name>
<organism evidence="2 3">
    <name type="scientific">Mycobacterium shinjukuense</name>
    <dbReference type="NCBI Taxonomy" id="398694"/>
    <lineage>
        <taxon>Bacteria</taxon>
        <taxon>Bacillati</taxon>
        <taxon>Actinomycetota</taxon>
        <taxon>Actinomycetes</taxon>
        <taxon>Mycobacteriales</taxon>
        <taxon>Mycobacteriaceae</taxon>
        <taxon>Mycobacterium</taxon>
    </lineage>
</organism>
<dbReference type="Proteomes" id="UP000467236">
    <property type="component" value="Chromosome"/>
</dbReference>
<dbReference type="KEGG" id="mshj:MSHI_16470"/>